<organism evidence="1 2">
    <name type="scientific">Parasedimentitalea huanghaiensis</name>
    <dbReference type="NCBI Taxonomy" id="2682100"/>
    <lineage>
        <taxon>Bacteria</taxon>
        <taxon>Pseudomonadati</taxon>
        <taxon>Pseudomonadota</taxon>
        <taxon>Alphaproteobacteria</taxon>
        <taxon>Rhodobacterales</taxon>
        <taxon>Paracoccaceae</taxon>
        <taxon>Parasedimentitalea</taxon>
    </lineage>
</organism>
<proteinExistence type="predicted"/>
<dbReference type="Proteomes" id="UP000478892">
    <property type="component" value="Unassembled WGS sequence"/>
</dbReference>
<accession>A0A6L6WF80</accession>
<evidence type="ECO:0000313" key="2">
    <source>
        <dbReference type="Proteomes" id="UP000478892"/>
    </source>
</evidence>
<evidence type="ECO:0000313" key="1">
    <source>
        <dbReference type="EMBL" id="MVO16090.1"/>
    </source>
</evidence>
<dbReference type="AlphaFoldDB" id="A0A6L6WF80"/>
<protein>
    <submittedName>
        <fullName evidence="1">Uncharacterized protein</fullName>
    </submittedName>
</protein>
<gene>
    <name evidence="1" type="ORF">GO984_09725</name>
</gene>
<comment type="caution">
    <text evidence="1">The sequence shown here is derived from an EMBL/GenBank/DDBJ whole genome shotgun (WGS) entry which is preliminary data.</text>
</comment>
<dbReference type="EMBL" id="WQLV01000005">
    <property type="protein sequence ID" value="MVO16090.1"/>
    <property type="molecule type" value="Genomic_DNA"/>
</dbReference>
<reference evidence="1 2" key="1">
    <citation type="submission" date="2019-12" db="EMBL/GenBank/DDBJ databases">
        <authorList>
            <person name="Zhang Y.-J."/>
        </authorList>
    </citation>
    <scope>NUCLEOTIDE SEQUENCE [LARGE SCALE GENOMIC DNA]</scope>
    <source>
        <strain evidence="1 2">CY05</strain>
    </source>
</reference>
<keyword evidence="2" id="KW-1185">Reference proteome</keyword>
<name>A0A6L6WF80_9RHOB</name>
<dbReference type="RefSeq" id="WP_157022331.1">
    <property type="nucleotide sequence ID" value="NZ_WQLV01000005.1"/>
</dbReference>
<sequence>MPLNTSLSGSETAEQADLILKIDYDETFGSAARAFEIAAELIHALEDLDRIFSQTIHAGLRTSLIVEDLQKSSLKLFLKNVVEDIPDEALKEADLKKLLGHYLIKAKYAAVRWLDEPKSNHKSIRDLTEEVAFLAKETDLRRLPDYPPPNPVRLAQPLDRFQETKKRMRETEGITITLGKDEYKVDLNSTWLPSETVDQVEADKELENFQDIYLIIGKPDFIGKAKWHFRHGKRSLQLRVEDEEWLEEFRAGHYPLKPGDALRVRLRTTHKYDVKGDLIETDEAIAKVLAVIEDQNSQADLF</sequence>